<dbReference type="RefSeq" id="WP_053235987.1">
    <property type="nucleotide sequence ID" value="NZ_CP011125.1"/>
</dbReference>
<evidence type="ECO:0000256" key="1">
    <source>
        <dbReference type="SAM" id="MobiDB-lite"/>
    </source>
</evidence>
<evidence type="ECO:0000313" key="2">
    <source>
        <dbReference type="EMBL" id="AKF08889.1"/>
    </source>
</evidence>
<sequence>MRRGSGSGAFKVVRTYDPALDPDAIPQERWIQFIQERDVALLDGAVFPGEKTTVFHCRPLSQAERRDVRGRAEADRHERAFALCVTRVEHLADEHGGHSTWVRPSEGAKPRPLGDRELEVFSEDDIQHVGQVIVAASFCAPDRPLYVPLLATCRDAMTAAALASQRRRAARTTGSSSSPDASAAAREPAPESR</sequence>
<gene>
    <name evidence="2" type="ORF">DB32_006038</name>
</gene>
<dbReference type="KEGG" id="samy:DB32_006038"/>
<dbReference type="AlphaFoldDB" id="A0A0F6SGL2"/>
<dbReference type="STRING" id="927083.DB32_006038"/>
<organism evidence="2 3">
    <name type="scientific">Sandaracinus amylolyticus</name>
    <dbReference type="NCBI Taxonomy" id="927083"/>
    <lineage>
        <taxon>Bacteria</taxon>
        <taxon>Pseudomonadati</taxon>
        <taxon>Myxococcota</taxon>
        <taxon>Polyangia</taxon>
        <taxon>Polyangiales</taxon>
        <taxon>Sandaracinaceae</taxon>
        <taxon>Sandaracinus</taxon>
    </lineage>
</organism>
<accession>A0A0F6SGL2</accession>
<reference evidence="2 3" key="1">
    <citation type="submission" date="2015-03" db="EMBL/GenBank/DDBJ databases">
        <title>Genome assembly of Sandaracinus amylolyticus DSM 53668.</title>
        <authorList>
            <person name="Sharma G."/>
            <person name="Subramanian S."/>
        </authorList>
    </citation>
    <scope>NUCLEOTIDE SEQUENCE [LARGE SCALE GENOMIC DNA]</scope>
    <source>
        <strain evidence="2 3">DSM 53668</strain>
    </source>
</reference>
<feature type="region of interest" description="Disordered" evidence="1">
    <location>
        <begin position="164"/>
        <end position="193"/>
    </location>
</feature>
<dbReference type="EMBL" id="CP011125">
    <property type="protein sequence ID" value="AKF08889.1"/>
    <property type="molecule type" value="Genomic_DNA"/>
</dbReference>
<evidence type="ECO:0000313" key="3">
    <source>
        <dbReference type="Proteomes" id="UP000034883"/>
    </source>
</evidence>
<keyword evidence="3" id="KW-1185">Reference proteome</keyword>
<protein>
    <submittedName>
        <fullName evidence="2">Uncharacterized protein</fullName>
    </submittedName>
</protein>
<name>A0A0F6SGL2_9BACT</name>
<feature type="compositionally biased region" description="Low complexity" evidence="1">
    <location>
        <begin position="171"/>
        <end position="187"/>
    </location>
</feature>
<dbReference type="Proteomes" id="UP000034883">
    <property type="component" value="Chromosome"/>
</dbReference>
<proteinExistence type="predicted"/>